<dbReference type="InterPro" id="IPR043502">
    <property type="entry name" value="DNA/RNA_pol_sf"/>
</dbReference>
<dbReference type="Ensembl" id="ENSDLAT00005069477.1">
    <property type="protein sequence ID" value="ENSDLAP00005073115.1"/>
    <property type="gene ID" value="ENSDLAG00005030384.1"/>
</dbReference>
<dbReference type="Pfam" id="PF00078">
    <property type="entry name" value="RVT_1"/>
    <property type="match status" value="1"/>
</dbReference>
<dbReference type="Proteomes" id="UP000694389">
    <property type="component" value="Unassembled WGS sequence"/>
</dbReference>
<dbReference type="PANTHER" id="PTHR33332">
    <property type="entry name" value="REVERSE TRANSCRIPTASE DOMAIN-CONTAINING PROTEIN"/>
    <property type="match status" value="1"/>
</dbReference>
<evidence type="ECO:0000313" key="3">
    <source>
        <dbReference type="Proteomes" id="UP000694389"/>
    </source>
</evidence>
<feature type="domain" description="Reverse transcriptase" evidence="1">
    <location>
        <begin position="405"/>
        <end position="677"/>
    </location>
</feature>
<dbReference type="GeneTree" id="ENSGT01150000286909"/>
<dbReference type="InterPro" id="IPR000477">
    <property type="entry name" value="RT_dom"/>
</dbReference>
<dbReference type="InterPro" id="IPR036691">
    <property type="entry name" value="Endo/exonu/phosph_ase_sf"/>
</dbReference>
<dbReference type="SUPFAM" id="SSF56672">
    <property type="entry name" value="DNA/RNA polymerases"/>
    <property type="match status" value="1"/>
</dbReference>
<reference evidence="2" key="2">
    <citation type="submission" date="2025-09" db="UniProtKB">
        <authorList>
            <consortium name="Ensembl"/>
        </authorList>
    </citation>
    <scope>IDENTIFICATION</scope>
</reference>
<organism evidence="2 3">
    <name type="scientific">Dicentrarchus labrax</name>
    <name type="common">European seabass</name>
    <name type="synonym">Morone labrax</name>
    <dbReference type="NCBI Taxonomy" id="13489"/>
    <lineage>
        <taxon>Eukaryota</taxon>
        <taxon>Metazoa</taxon>
        <taxon>Chordata</taxon>
        <taxon>Craniata</taxon>
        <taxon>Vertebrata</taxon>
        <taxon>Euteleostomi</taxon>
        <taxon>Actinopterygii</taxon>
        <taxon>Neopterygii</taxon>
        <taxon>Teleostei</taxon>
        <taxon>Neoteleostei</taxon>
        <taxon>Acanthomorphata</taxon>
        <taxon>Eupercaria</taxon>
        <taxon>Moronidae</taxon>
        <taxon>Dicentrarchus</taxon>
    </lineage>
</organism>
<sequence>MNPPPPVILILTFLTVYKSHYKCKQLLLSSSFTSFELSLFELGRSHTVLCAVVYRPPRYNKDFLNDFSDFLAEIMPKYDRVLIVGDFNVHVCCPDKPMAKGFLNLIDSFNLVQSVSGPTQEHGHTLDLVLSYGLPVFNLEICDAVFSDHMPVLFEAALACHTVKPRAAARRCRIINPSTAVQFSVAFNQNSIFPESVCSTEVLSSWFHSTCQTVLDTVAPLKSRQPKTKSEPWLNDTTHAVRRECRRAEHKWKKDKLQVSFQMLRNCWRHYQKTVKDAKRKHFSDIILSNCHKPRVLFNTIDSLLNAPQTACIEASPAVCENFLHFFIDKVTSIRAQISPSAYDPSISVPCSAVFDHFEPVTFSFLQEVVGHLKPSGSPNDAVPPRLFKEVFPTVGPSVIAVINSSLTSGVVPENFKHAVVQPLFKKLALDPAVLANFRPISKLPFLSKILEKIVHSQLMAFLEEHNILEVFQSGFKTVHSTESALLRVFNDIFLATDSGDCVILVLLDLTAAFDTVDHEILISRLKQWVGIRGIALEWFRSYLADRTFCVSLGDSVSSSAPLSCGVPQGSVLGPLLFSLYLLPLGSILRKHGFSFHCYADDSQIYVPLKKKNEYSVRLLLKCLDDIKAWMTLNFLNFNDKKTEVMVFGGTTGIPPVDLGSLAQYIKPSITNLGVKVDPELKFDSQIKAVVKSSFFHLRQLAKIKPILSRQHFETVIHAFVTTRLDYCNALYVGVSGSSIARLQMVQNAAARLLTGTCKHEHISPILASLHWLPIQFRIHFKILLFAFKSLNGLAPPYLSELLHPYIPVRPLRSDDQLLLSVPKTKRKLRGDRAFAVSAPKLWNDLPLHIKQASSLSVFKTGLKTHLFSVAFDT</sequence>
<evidence type="ECO:0000313" key="2">
    <source>
        <dbReference type="Ensembl" id="ENSDLAP00005073115.1"/>
    </source>
</evidence>
<dbReference type="AlphaFoldDB" id="A0A8P4G4N5"/>
<accession>A0A8P4G4N5</accession>
<dbReference type="SUPFAM" id="SSF56219">
    <property type="entry name" value="DNase I-like"/>
    <property type="match status" value="1"/>
</dbReference>
<dbReference type="CDD" id="cd01650">
    <property type="entry name" value="RT_nLTR_like"/>
    <property type="match status" value="1"/>
</dbReference>
<reference evidence="2" key="1">
    <citation type="submission" date="2025-08" db="UniProtKB">
        <authorList>
            <consortium name="Ensembl"/>
        </authorList>
    </citation>
    <scope>IDENTIFICATION</scope>
</reference>
<name>A0A8P4G4N5_DICLA</name>
<proteinExistence type="predicted"/>
<evidence type="ECO:0000259" key="1">
    <source>
        <dbReference type="PROSITE" id="PS50878"/>
    </source>
</evidence>
<keyword evidence="3" id="KW-1185">Reference proteome</keyword>
<dbReference type="Gene3D" id="3.60.10.10">
    <property type="entry name" value="Endonuclease/exonuclease/phosphatase"/>
    <property type="match status" value="1"/>
</dbReference>
<protein>
    <recommendedName>
        <fullName evidence="1">Reverse transcriptase domain-containing protein</fullName>
    </recommendedName>
</protein>
<dbReference type="PROSITE" id="PS50878">
    <property type="entry name" value="RT_POL"/>
    <property type="match status" value="1"/>
</dbReference>